<organism evidence="3 4">
    <name type="scientific">Burkholderia ubonensis subsp. mesacidophila</name>
    <dbReference type="NCBI Taxonomy" id="265293"/>
    <lineage>
        <taxon>Bacteria</taxon>
        <taxon>Pseudomonadati</taxon>
        <taxon>Pseudomonadota</taxon>
        <taxon>Betaproteobacteria</taxon>
        <taxon>Burkholderiales</taxon>
        <taxon>Burkholderiaceae</taxon>
        <taxon>Burkholderia</taxon>
        <taxon>Burkholderia cepacia complex</taxon>
    </lineage>
</organism>
<dbReference type="SUPFAM" id="SSF53850">
    <property type="entry name" value="Periplasmic binding protein-like II"/>
    <property type="match status" value="1"/>
</dbReference>
<dbReference type="InterPro" id="IPR039424">
    <property type="entry name" value="SBP_5"/>
</dbReference>
<dbReference type="EMBL" id="MTZU01000050">
    <property type="protein sequence ID" value="PCE31239.1"/>
    <property type="molecule type" value="Genomic_DNA"/>
</dbReference>
<dbReference type="Pfam" id="PF00496">
    <property type="entry name" value="SBP_bac_5"/>
    <property type="match status" value="1"/>
</dbReference>
<dbReference type="GO" id="GO:0043190">
    <property type="term" value="C:ATP-binding cassette (ABC) transporter complex"/>
    <property type="evidence" value="ECO:0007669"/>
    <property type="project" value="InterPro"/>
</dbReference>
<dbReference type="Proteomes" id="UP000217994">
    <property type="component" value="Unassembled WGS sequence"/>
</dbReference>
<comment type="caution">
    <text evidence="3">The sequence shown here is derived from an EMBL/GenBank/DDBJ whole genome shotgun (WGS) entry which is preliminary data.</text>
</comment>
<dbReference type="GO" id="GO:0015833">
    <property type="term" value="P:peptide transport"/>
    <property type="evidence" value="ECO:0007669"/>
    <property type="project" value="TreeGrafter"/>
</dbReference>
<dbReference type="PIRSF" id="PIRSF002741">
    <property type="entry name" value="MppA"/>
    <property type="match status" value="1"/>
</dbReference>
<protein>
    <submittedName>
        <fullName evidence="3">Peptide ABC transporter substrate-binding protein</fullName>
    </submittedName>
</protein>
<reference evidence="3 4" key="1">
    <citation type="submission" date="2017-01" db="EMBL/GenBank/DDBJ databases">
        <title>Whole-Genome Shotgun Sequencing of Two beta-Proteobacterial Species in Search of the Bulgecin Biosynthetic Cluster.</title>
        <authorList>
            <person name="Horsman M.E."/>
            <person name="Marous D.R."/>
            <person name="Li R."/>
            <person name="Oliver R.A."/>
            <person name="Byun B."/>
            <person name="Emrich S.J."/>
            <person name="Boggess B."/>
            <person name="Townsend C.A."/>
            <person name="Mobashery S."/>
        </authorList>
    </citation>
    <scope>NUCLEOTIDE SEQUENCE [LARGE SCALE GENOMIC DNA]</scope>
    <source>
        <strain evidence="3 4">ATCC 31433</strain>
    </source>
</reference>
<feature type="signal peptide" evidence="1">
    <location>
        <begin position="1"/>
        <end position="20"/>
    </location>
</feature>
<dbReference type="GeneID" id="69000253"/>
<name>A0A2A4FFZ9_9BURK</name>
<dbReference type="GO" id="GO:0030288">
    <property type="term" value="C:outer membrane-bounded periplasmic space"/>
    <property type="evidence" value="ECO:0007669"/>
    <property type="project" value="UniProtKB-ARBA"/>
</dbReference>
<evidence type="ECO:0000313" key="4">
    <source>
        <dbReference type="Proteomes" id="UP000217994"/>
    </source>
</evidence>
<keyword evidence="1" id="KW-0732">Signal</keyword>
<evidence type="ECO:0000313" key="3">
    <source>
        <dbReference type="EMBL" id="PCE31239.1"/>
    </source>
</evidence>
<dbReference type="AlphaFoldDB" id="A0A2A4FFZ9"/>
<feature type="domain" description="Solute-binding protein family 5" evidence="2">
    <location>
        <begin position="71"/>
        <end position="436"/>
    </location>
</feature>
<evidence type="ECO:0000256" key="1">
    <source>
        <dbReference type="SAM" id="SignalP"/>
    </source>
</evidence>
<dbReference type="Gene3D" id="3.40.190.10">
    <property type="entry name" value="Periplasmic binding protein-like II"/>
    <property type="match status" value="1"/>
</dbReference>
<accession>A0A2A4FFZ9</accession>
<gene>
    <name evidence="3" type="ORF">BZL54_16540</name>
</gene>
<dbReference type="GO" id="GO:1904680">
    <property type="term" value="F:peptide transmembrane transporter activity"/>
    <property type="evidence" value="ECO:0007669"/>
    <property type="project" value="TreeGrafter"/>
</dbReference>
<dbReference type="CDD" id="cd08512">
    <property type="entry name" value="PBP2_NikA_DppA_OppA_like_7"/>
    <property type="match status" value="1"/>
</dbReference>
<dbReference type="Gene3D" id="3.90.76.10">
    <property type="entry name" value="Dipeptide-binding Protein, Domain 1"/>
    <property type="match status" value="1"/>
</dbReference>
<sequence>MRHILTFLIGLALLVQGAMAVTPRDMLVVVKNIEDIVSLDPAESYELTSMELGANLYQNLVQYDPADPNNVRPGLAASWSVGRDGRSIDFVLKPGAKFASGNPVRPEDVVYSFRRVVVLNKAPAFILTQLGWTSANLAQMVRRTGAQTLSVAWQGEFGAAFVLNLLASRPASIVDQATVAAHDSRGDLGNAWLQAHSAGSGSYALKLYKPKEVVILDANPLSPAGAPAIRTVLMKNVAEAATQRLALESGDADVARDLGPDQIAALQGKPGVRVQTSPQAIVHFVSLNLTHAKLRNPAIWQALRYLVDYDGIAGHLQKGQLTVHQAFLPSGFAGALNDNPYRFDPQKARAILERAGVKNLSIDLDVINTPRFLDIAQSMQASFAKGGIRLNLLPGTGAQVITRYRARAHEAMLLYWGADYFDPHANAKSFAYNVDNGDANPQSTTAWRNAWLVPELSRRTTAALQARDPARRAADYQAIQREVQRNSPIVVTFQELSQVAVRGNVKGFAVGLTPDLIQYAGVSK</sequence>
<dbReference type="Gene3D" id="3.10.105.10">
    <property type="entry name" value="Dipeptide-binding Protein, Domain 3"/>
    <property type="match status" value="1"/>
</dbReference>
<dbReference type="InterPro" id="IPR030678">
    <property type="entry name" value="Peptide/Ni-bd"/>
</dbReference>
<dbReference type="RefSeq" id="WP_084905960.1">
    <property type="nucleotide sequence ID" value="NZ_CP020737.1"/>
</dbReference>
<feature type="chain" id="PRO_5012155645" evidence="1">
    <location>
        <begin position="21"/>
        <end position="524"/>
    </location>
</feature>
<dbReference type="InterPro" id="IPR000914">
    <property type="entry name" value="SBP_5_dom"/>
</dbReference>
<evidence type="ECO:0000259" key="2">
    <source>
        <dbReference type="Pfam" id="PF00496"/>
    </source>
</evidence>
<dbReference type="PANTHER" id="PTHR30290">
    <property type="entry name" value="PERIPLASMIC BINDING COMPONENT OF ABC TRANSPORTER"/>
    <property type="match status" value="1"/>
</dbReference>
<proteinExistence type="predicted"/>
<dbReference type="PANTHER" id="PTHR30290:SF34">
    <property type="entry name" value="ABC TRANSPORTER, PERIPLASMIC OLIGO-PEPTIDE BINDING PROTEIN, PUTATIVE-RELATED"/>
    <property type="match status" value="1"/>
</dbReference>